<organism evidence="1">
    <name type="scientific">Caldilinea aerophila</name>
    <dbReference type="NCBI Taxonomy" id="133453"/>
    <lineage>
        <taxon>Bacteria</taxon>
        <taxon>Bacillati</taxon>
        <taxon>Chloroflexota</taxon>
        <taxon>Caldilineae</taxon>
        <taxon>Caldilineales</taxon>
        <taxon>Caldilineaceae</taxon>
        <taxon>Caldilinea</taxon>
    </lineage>
</organism>
<dbReference type="PANTHER" id="PTHR34352">
    <property type="entry name" value="PROTEIN YHFA"/>
    <property type="match status" value="1"/>
</dbReference>
<name>A0A7C1FEU2_9CHLR</name>
<dbReference type="PANTHER" id="PTHR34352:SF1">
    <property type="entry name" value="PROTEIN YHFA"/>
    <property type="match status" value="1"/>
</dbReference>
<dbReference type="InterPro" id="IPR036102">
    <property type="entry name" value="OsmC/Ohrsf"/>
</dbReference>
<dbReference type="SUPFAM" id="SSF82784">
    <property type="entry name" value="OsmC-like"/>
    <property type="match status" value="1"/>
</dbReference>
<dbReference type="Gene3D" id="3.30.300.20">
    <property type="match status" value="1"/>
</dbReference>
<dbReference type="Pfam" id="PF02566">
    <property type="entry name" value="OsmC"/>
    <property type="match status" value="1"/>
</dbReference>
<evidence type="ECO:0000313" key="1">
    <source>
        <dbReference type="EMBL" id="HDX30919.1"/>
    </source>
</evidence>
<comment type="caution">
    <text evidence="1">The sequence shown here is derived from an EMBL/GenBank/DDBJ whole genome shotgun (WGS) entry which is preliminary data.</text>
</comment>
<reference evidence="1" key="1">
    <citation type="journal article" date="2020" name="mSystems">
        <title>Genome- and Community-Level Interaction Insights into Carbon Utilization and Element Cycling Functions of Hydrothermarchaeota in Hydrothermal Sediment.</title>
        <authorList>
            <person name="Zhou Z."/>
            <person name="Liu Y."/>
            <person name="Xu W."/>
            <person name="Pan J."/>
            <person name="Luo Z.H."/>
            <person name="Li M."/>
        </authorList>
    </citation>
    <scope>NUCLEOTIDE SEQUENCE [LARGE SCALE GENOMIC DNA]</scope>
    <source>
        <strain evidence="1">SpSt-289</strain>
    </source>
</reference>
<proteinExistence type="predicted"/>
<protein>
    <submittedName>
        <fullName evidence="1">OsmC family peroxiredoxin</fullName>
    </submittedName>
</protein>
<dbReference type="InterPro" id="IPR003718">
    <property type="entry name" value="OsmC/Ohr_fam"/>
</dbReference>
<dbReference type="InterPro" id="IPR015946">
    <property type="entry name" value="KH_dom-like_a/b"/>
</dbReference>
<gene>
    <name evidence="1" type="ORF">ENQ20_05425</name>
</gene>
<dbReference type="EMBL" id="DSMG01000059">
    <property type="protein sequence ID" value="HDX30919.1"/>
    <property type="molecule type" value="Genomic_DNA"/>
</dbReference>
<dbReference type="AlphaFoldDB" id="A0A7C1FEU2"/>
<accession>A0A7C1FEU2</accession>
<sequence>MTKTRVKWIEEKSFLGVGDNGRSVVMSPADGPGVSPMQMLLLGLGGCTAIDVVDILHKQRQPLEDLQIEISGERGAEWPKPWTRIHLHYIVVGPGLDPHKVKRAIELSVHKYCGAHATLAGVAHITHDYELRAGDSNGQESGRE</sequence>